<gene>
    <name evidence="3" type="ORF">MELIAE_LOCUS4768</name>
</gene>
<dbReference type="Pfam" id="PF00373">
    <property type="entry name" value="FERM_M"/>
    <property type="match status" value="1"/>
</dbReference>
<accession>A0A9P0AZZ7</accession>
<evidence type="ECO:0000256" key="1">
    <source>
        <dbReference type="SAM" id="MobiDB-lite"/>
    </source>
</evidence>
<dbReference type="GO" id="GO:0009887">
    <property type="term" value="P:animal organ morphogenesis"/>
    <property type="evidence" value="ECO:0007669"/>
    <property type="project" value="UniProtKB-ARBA"/>
</dbReference>
<protein>
    <recommendedName>
        <fullName evidence="2">FERM domain-containing protein</fullName>
    </recommendedName>
</protein>
<dbReference type="InterPro" id="IPR019748">
    <property type="entry name" value="FERM_central"/>
</dbReference>
<dbReference type="SUPFAM" id="SSF47031">
    <property type="entry name" value="Second domain of FERM"/>
    <property type="match status" value="1"/>
</dbReference>
<evidence type="ECO:0000313" key="4">
    <source>
        <dbReference type="Proteomes" id="UP001154078"/>
    </source>
</evidence>
<dbReference type="InterPro" id="IPR035963">
    <property type="entry name" value="FERM_2"/>
</dbReference>
<keyword evidence="4" id="KW-1185">Reference proteome</keyword>
<dbReference type="PROSITE" id="PS50057">
    <property type="entry name" value="FERM_3"/>
    <property type="match status" value="1"/>
</dbReference>
<dbReference type="InterPro" id="IPR029071">
    <property type="entry name" value="Ubiquitin-like_domsf"/>
</dbReference>
<feature type="domain" description="FERM" evidence="2">
    <location>
        <begin position="3"/>
        <end position="319"/>
    </location>
</feature>
<dbReference type="OrthoDB" id="5859304at2759"/>
<dbReference type="PANTHER" id="PTHR46221:SF3">
    <property type="entry name" value="FERM AND PDZ DOMAIN-CONTAINING PROTEIN 4"/>
    <property type="match status" value="1"/>
</dbReference>
<dbReference type="CDD" id="cd17088">
    <property type="entry name" value="FERM_F1_FRMPD1_like"/>
    <property type="match status" value="1"/>
</dbReference>
<feature type="compositionally biased region" description="Basic and acidic residues" evidence="1">
    <location>
        <begin position="770"/>
        <end position="790"/>
    </location>
</feature>
<reference evidence="3" key="1">
    <citation type="submission" date="2021-12" db="EMBL/GenBank/DDBJ databases">
        <authorList>
            <person name="King R."/>
        </authorList>
    </citation>
    <scope>NUCLEOTIDE SEQUENCE</scope>
</reference>
<name>A0A9P0AZZ7_BRAAE</name>
<dbReference type="GO" id="GO:0071944">
    <property type="term" value="C:cell periphery"/>
    <property type="evidence" value="ECO:0007669"/>
    <property type="project" value="UniProtKB-ARBA"/>
</dbReference>
<feature type="compositionally biased region" description="Pro residues" evidence="1">
    <location>
        <begin position="821"/>
        <end position="833"/>
    </location>
</feature>
<evidence type="ECO:0000313" key="3">
    <source>
        <dbReference type="EMBL" id="CAH0552577.1"/>
    </source>
</evidence>
<dbReference type="EMBL" id="OV121134">
    <property type="protein sequence ID" value="CAH0552577.1"/>
    <property type="molecule type" value="Genomic_DNA"/>
</dbReference>
<dbReference type="InterPro" id="IPR000299">
    <property type="entry name" value="FERM_domain"/>
</dbReference>
<dbReference type="AlphaFoldDB" id="A0A9P0AZZ7"/>
<dbReference type="Proteomes" id="UP001154078">
    <property type="component" value="Chromosome 3"/>
</dbReference>
<dbReference type="PANTHER" id="PTHR46221">
    <property type="entry name" value="FERM AND PDZ DOMAIN-CONTAINING PROTEIN FAMILY MEMBER"/>
    <property type="match status" value="1"/>
</dbReference>
<feature type="region of interest" description="Disordered" evidence="1">
    <location>
        <begin position="848"/>
        <end position="872"/>
    </location>
</feature>
<dbReference type="CDD" id="cd14473">
    <property type="entry name" value="FERM_B-lobe"/>
    <property type="match status" value="1"/>
</dbReference>
<feature type="region of interest" description="Disordered" evidence="1">
    <location>
        <begin position="748"/>
        <end position="833"/>
    </location>
</feature>
<dbReference type="InterPro" id="IPR019749">
    <property type="entry name" value="Band_41_domain"/>
</dbReference>
<dbReference type="Pfam" id="PF21989">
    <property type="entry name" value="RA_2"/>
    <property type="match status" value="1"/>
</dbReference>
<evidence type="ECO:0000259" key="2">
    <source>
        <dbReference type="PROSITE" id="PS50057"/>
    </source>
</evidence>
<dbReference type="InterPro" id="IPR014352">
    <property type="entry name" value="FERM/acyl-CoA-bd_prot_sf"/>
</dbReference>
<proteinExistence type="predicted"/>
<dbReference type="Gene3D" id="1.20.80.10">
    <property type="match status" value="1"/>
</dbReference>
<organism evidence="3 4">
    <name type="scientific">Brassicogethes aeneus</name>
    <name type="common">Rape pollen beetle</name>
    <name type="synonym">Meligethes aeneus</name>
    <dbReference type="NCBI Taxonomy" id="1431903"/>
    <lineage>
        <taxon>Eukaryota</taxon>
        <taxon>Metazoa</taxon>
        <taxon>Ecdysozoa</taxon>
        <taxon>Arthropoda</taxon>
        <taxon>Hexapoda</taxon>
        <taxon>Insecta</taxon>
        <taxon>Pterygota</taxon>
        <taxon>Neoptera</taxon>
        <taxon>Endopterygota</taxon>
        <taxon>Coleoptera</taxon>
        <taxon>Polyphaga</taxon>
        <taxon>Cucujiformia</taxon>
        <taxon>Nitidulidae</taxon>
        <taxon>Meligethinae</taxon>
        <taxon>Brassicogethes</taxon>
    </lineage>
</organism>
<dbReference type="Gene3D" id="3.10.20.90">
    <property type="entry name" value="Phosphatidylinositol 3-kinase Catalytic Subunit, Chain A, domain 1"/>
    <property type="match status" value="1"/>
</dbReference>
<sequence length="1136" mass="126734">MANVLKVFLENGQTKSFKYDAWTTVQDVVTSLETKLCLQATEHFSLVVEHIKSLKRNKLTLLDPTDSLARIAARPGAHKLRCLFRVAFVPSSAAELAQRDLHALDYLYTQCCNDVIQERFAPELQYDTALMLASLHIHQHALANNIPGTKLTIKTIERDFGLERFVPASLLENIKRKEVRKLIGHFLKLHSNMAGPGKQLTTLQAKLHYLDIVSQLPSYGAKCFSAGPKGDAMERVILVSPKFGISQIMGTRNSVFQPVPIANIEDMRRIEVKSDDEISRTILIRLQNDKMVSIFLEERDANELVLVVRGYFYLATGQQLPLDQEEEAPMEDLAPPFLSHHRVVPEKWSYINQSNVKSICFAMQPIYQGINKKTNGLYNTMGRQSKTPLMLGYSLDSNMNNSLSNRNHQIKSDYNSFDSTSYDLPSVVSMEILEGGVVETRNNEVLRRIHEMQQLVENSEKYLTEQQNLERLQSVAEWQETSVDIESDTDSLLTEDAPGKLKHSDSLLLLTKGHTNNDPNPKPTFTNAAIELLRSETMQSESDNDSIYTPANSPKHIFATDCKSNRISFGLRSPDNSADKEYDFQAYLQQLKDLRNNGGQSTADVDSINDIYVFDPDLIDLTNIPPPGTPDELDCALSTPINVPPSSFADSVDKLNRIGIVNIDEDLEEFLASVTVQPPTQRLTPAVELTPEEIMAYIIPPPPVRDSFENLTINDEILPQNTTNGNAERPENVIEYPTVDRKGAFSCCAKSKSDKNPKLETAPIQPLPRRSSDETPPERPPKIIPEERQRSQSLSTKPNSNGEYPPKLPPRGDSQQAPPHLFLPPKKPPLPPVPPLEVLRQMKNIQQAKPLSEARTASIGSPHFQRNRNMSNDLDSNYVWSEEGKSTLKLRTAVSTPTSPHLGRGAQLIAIPIDSPDGPRNTQEIKMAPVPLPRSTIYAQSNGDGAVNHFKFKEQENHLRNGSPVKNGFVSTRENLLAKTDVAMANLLLRLDQVAAQCSVAQVHGGGRLISEEKFQIAKEELTSQSLQLVTSSKMLVIAMSDPSLPDLPENLAICLTILRRLTELCQDLTSHTTAPLQTRNLILKVHDVTAAFRHLITSNIDRSSQKSIEEHLAAQAESLANVLATLLRSLRVFSP</sequence>
<feature type="compositionally biased region" description="Polar residues" evidence="1">
    <location>
        <begin position="791"/>
        <end position="802"/>
    </location>
</feature>
<dbReference type="SMART" id="SM00295">
    <property type="entry name" value="B41"/>
    <property type="match status" value="1"/>
</dbReference>
<dbReference type="GO" id="GO:0030182">
    <property type="term" value="P:neuron differentiation"/>
    <property type="evidence" value="ECO:0007669"/>
    <property type="project" value="UniProtKB-ARBA"/>
</dbReference>
<dbReference type="SUPFAM" id="SSF54236">
    <property type="entry name" value="Ubiquitin-like"/>
    <property type="match status" value="1"/>
</dbReference>